<dbReference type="Gene3D" id="3.40.140.10">
    <property type="entry name" value="Cytidine Deaminase, domain 2"/>
    <property type="match status" value="1"/>
</dbReference>
<proteinExistence type="predicted"/>
<dbReference type="PROSITE" id="PS51747">
    <property type="entry name" value="CYT_DCMP_DEAMINASES_2"/>
    <property type="match status" value="1"/>
</dbReference>
<dbReference type="AlphaFoldDB" id="A0A1G6IVW1"/>
<evidence type="ECO:0000313" key="5">
    <source>
        <dbReference type="Proteomes" id="UP000242501"/>
    </source>
</evidence>
<keyword evidence="5" id="KW-1185">Reference proteome</keyword>
<dbReference type="EMBL" id="FMYL01000009">
    <property type="protein sequence ID" value="SDC10637.1"/>
    <property type="molecule type" value="Genomic_DNA"/>
</dbReference>
<dbReference type="InterPro" id="IPR002125">
    <property type="entry name" value="CMP_dCMP_dom"/>
</dbReference>
<gene>
    <name evidence="4" type="ORF">SAMN05421733_10964</name>
</gene>
<protein>
    <submittedName>
        <fullName evidence="4">Diaminohydroxyphosphoribosylaminopyrimidine deaminase</fullName>
    </submittedName>
</protein>
<dbReference type="STRING" id="1219383.SAMN05421733_10964"/>
<dbReference type="PANTHER" id="PTHR11079">
    <property type="entry name" value="CYTOSINE DEAMINASE FAMILY MEMBER"/>
    <property type="match status" value="1"/>
</dbReference>
<keyword evidence="2" id="KW-0862">Zinc</keyword>
<dbReference type="GO" id="GO:0008835">
    <property type="term" value="F:diaminohydroxyphosphoribosylaminopyrimidine deaminase activity"/>
    <property type="evidence" value="ECO:0007669"/>
    <property type="project" value="TreeGrafter"/>
</dbReference>
<dbReference type="Proteomes" id="UP000242501">
    <property type="component" value="Unassembled WGS sequence"/>
</dbReference>
<dbReference type="InterPro" id="IPR016193">
    <property type="entry name" value="Cytidine_deaminase-like"/>
</dbReference>
<evidence type="ECO:0000259" key="3">
    <source>
        <dbReference type="PROSITE" id="PS51747"/>
    </source>
</evidence>
<reference evidence="5" key="1">
    <citation type="submission" date="2016-09" db="EMBL/GenBank/DDBJ databases">
        <authorList>
            <person name="Varghese N."/>
            <person name="Submissions S."/>
        </authorList>
    </citation>
    <scope>NUCLEOTIDE SEQUENCE [LARGE SCALE GENOMIC DNA]</scope>
    <source>
        <strain evidence="5">ANC 4422</strain>
    </source>
</reference>
<evidence type="ECO:0000256" key="1">
    <source>
        <dbReference type="ARBA" id="ARBA00022723"/>
    </source>
</evidence>
<dbReference type="InterPro" id="IPR016192">
    <property type="entry name" value="APOBEC/CMP_deaminase_Zn-bd"/>
</dbReference>
<evidence type="ECO:0000256" key="2">
    <source>
        <dbReference type="ARBA" id="ARBA00022833"/>
    </source>
</evidence>
<evidence type="ECO:0000313" key="4">
    <source>
        <dbReference type="EMBL" id="SDC10637.1"/>
    </source>
</evidence>
<dbReference type="GO" id="GO:0008270">
    <property type="term" value="F:zinc ion binding"/>
    <property type="evidence" value="ECO:0007669"/>
    <property type="project" value="InterPro"/>
</dbReference>
<keyword evidence="1" id="KW-0479">Metal-binding</keyword>
<feature type="domain" description="CMP/dCMP-type deaminase" evidence="3">
    <location>
        <begin position="1"/>
        <end position="115"/>
    </location>
</feature>
<dbReference type="Pfam" id="PF00383">
    <property type="entry name" value="dCMP_cyt_deam_1"/>
    <property type="match status" value="1"/>
</dbReference>
<dbReference type="OrthoDB" id="9800865at2"/>
<organism evidence="4 5">
    <name type="scientific">Acinetobacter boissieri</name>
    <dbReference type="NCBI Taxonomy" id="1219383"/>
    <lineage>
        <taxon>Bacteria</taxon>
        <taxon>Pseudomonadati</taxon>
        <taxon>Pseudomonadota</taxon>
        <taxon>Gammaproteobacteria</taxon>
        <taxon>Moraxellales</taxon>
        <taxon>Moraxellaceae</taxon>
        <taxon>Acinetobacter</taxon>
    </lineage>
</organism>
<sequence>MNNCDFMLVALEVSKNALPHCLPNPPVGCVIVRQGCVIATGFTQKLGSNHAEIDALSKISGTLEDCEMYVTLEPCSFVGRTPSCAMEIIRRKLGAVYVAIGDPDIRNNGKGLEILKKANISVNVGMCAKEVDSFLKNYLCLS</sequence>
<dbReference type="PROSITE" id="PS00903">
    <property type="entry name" value="CYT_DCMP_DEAMINASES_1"/>
    <property type="match status" value="1"/>
</dbReference>
<dbReference type="PANTHER" id="PTHR11079:SF162">
    <property type="entry name" value="RIBOFLAVIN BIOSYNTHESIS PROTEIN PYRD, CHLOROPLASTIC"/>
    <property type="match status" value="1"/>
</dbReference>
<accession>A0A1G6IVW1</accession>
<dbReference type="RefSeq" id="WP_092749223.1">
    <property type="nucleotide sequence ID" value="NZ_FMYL01000009.1"/>
</dbReference>
<dbReference type="SUPFAM" id="SSF53927">
    <property type="entry name" value="Cytidine deaminase-like"/>
    <property type="match status" value="1"/>
</dbReference>
<dbReference type="CDD" id="cd01284">
    <property type="entry name" value="Riboflavin_deaminase-reductase"/>
    <property type="match status" value="1"/>
</dbReference>
<name>A0A1G6IVW1_9GAMM</name>